<keyword evidence="6 15" id="KW-0349">Heme</keyword>
<keyword evidence="9" id="KW-0492">Microsome</keyword>
<dbReference type="RefSeq" id="XP_026740472.1">
    <property type="nucleotide sequence ID" value="XM_026884671.1"/>
</dbReference>
<dbReference type="GO" id="GO:0005506">
    <property type="term" value="F:iron ion binding"/>
    <property type="evidence" value="ECO:0007669"/>
    <property type="project" value="InterPro"/>
</dbReference>
<evidence type="ECO:0000256" key="8">
    <source>
        <dbReference type="ARBA" id="ARBA00022824"/>
    </source>
</evidence>
<keyword evidence="17" id="KW-1185">Reference proteome</keyword>
<evidence type="ECO:0000256" key="5">
    <source>
        <dbReference type="ARBA" id="ARBA00012109"/>
    </source>
</evidence>
<evidence type="ECO:0000256" key="14">
    <source>
        <dbReference type="ARBA" id="ARBA00047827"/>
    </source>
</evidence>
<gene>
    <name evidence="18" type="primary">LOC113502916</name>
</gene>
<evidence type="ECO:0000256" key="9">
    <source>
        <dbReference type="ARBA" id="ARBA00022848"/>
    </source>
</evidence>
<dbReference type="FunFam" id="1.10.630.10:FF:000042">
    <property type="entry name" value="Cytochrome P450"/>
    <property type="match status" value="1"/>
</dbReference>
<dbReference type="InterPro" id="IPR017972">
    <property type="entry name" value="Cyt_P450_CS"/>
</dbReference>
<dbReference type="InterPro" id="IPR050476">
    <property type="entry name" value="Insect_CytP450_Detox"/>
</dbReference>
<dbReference type="GO" id="GO:0020037">
    <property type="term" value="F:heme binding"/>
    <property type="evidence" value="ECO:0007669"/>
    <property type="project" value="InterPro"/>
</dbReference>
<evidence type="ECO:0000256" key="3">
    <source>
        <dbReference type="ARBA" id="ARBA00004406"/>
    </source>
</evidence>
<keyword evidence="7 15" id="KW-0479">Metal-binding</keyword>
<accession>A0A7E5WJI5</accession>
<dbReference type="PANTHER" id="PTHR24292:SF45">
    <property type="entry name" value="CYTOCHROME P450 6G1-RELATED"/>
    <property type="match status" value="1"/>
</dbReference>
<dbReference type="PRINTS" id="PR00463">
    <property type="entry name" value="EP450I"/>
</dbReference>
<dbReference type="InParanoid" id="A0A7E5WJI5"/>
<dbReference type="OrthoDB" id="2789670at2759"/>
<protein>
    <recommendedName>
        <fullName evidence="5">unspecific monooxygenase</fullName>
        <ecNumber evidence="5">1.14.14.1</ecNumber>
    </recommendedName>
</protein>
<dbReference type="GO" id="GO:0005789">
    <property type="term" value="C:endoplasmic reticulum membrane"/>
    <property type="evidence" value="ECO:0007669"/>
    <property type="project" value="UniProtKB-SubCell"/>
</dbReference>
<proteinExistence type="inferred from homology"/>
<sequence>MNALLVLASLITAIVYLVYYVSTKKYNYWKNKNVPYIKPLPILGNYGDYILQKQFQGVSLQHLCLKFSTQPYFGIFFGTEPVLVVQNPDIIKDVLTKDFYYFNGREITNYAHKEIITRNLFFSGGEKWKVVRQNLTPLFSSSKMKNMFHLIEKCGHYFESMLAEEFEISDVIETRDICARYTMDSICSCAFGVDANAMGKNPDNPFRFMADELFLPTTYRGFKIVFRAIWPAVFYGLGFKHFPPTLNDFFSKLLKGVFDSRENKPSPRHDFVDLVLSLRNQNSLIGDCLSNLKTGKNDKFQLKVDDDLLVSLCIMFFAAGFETSASTISFTIFEFAKNPEIQRKAMEEVDEFLRRHENKLNYECVNELPYLKACIYETLRRYPVIGVLTREVMDTYQFSTGLRVDKGVRVHIPVYHMHHNPDYFPEPEKYKPERFLPENKNDLKPYTYFPFGEGPRICIGARFAKMQTLVGLMVVLKSYKVELGKGMPEDVDLDPRTFLTQPRTGIHLKYTKRDGCEGRKFRRD</sequence>
<dbReference type="GO" id="GO:0016712">
    <property type="term" value="F:oxidoreductase activity, acting on paired donors, with incorporation or reduction of molecular oxygen, reduced flavin or flavoprotein as one donor, and incorporation of one atom of oxygen"/>
    <property type="evidence" value="ECO:0007669"/>
    <property type="project" value="UniProtKB-EC"/>
</dbReference>
<evidence type="ECO:0000256" key="2">
    <source>
        <dbReference type="ARBA" id="ARBA00004174"/>
    </source>
</evidence>
<evidence type="ECO:0000313" key="17">
    <source>
        <dbReference type="Proteomes" id="UP000322000"/>
    </source>
</evidence>
<keyword evidence="12 16" id="KW-0503">Monooxygenase</keyword>
<dbReference type="PANTHER" id="PTHR24292">
    <property type="entry name" value="CYTOCHROME P450"/>
    <property type="match status" value="1"/>
</dbReference>
<keyword evidence="8" id="KW-0256">Endoplasmic reticulum</keyword>
<keyword evidence="10 16" id="KW-0560">Oxidoreductase</keyword>
<dbReference type="CDD" id="cd11056">
    <property type="entry name" value="CYP6-like"/>
    <property type="match status" value="1"/>
</dbReference>
<evidence type="ECO:0000256" key="12">
    <source>
        <dbReference type="ARBA" id="ARBA00023033"/>
    </source>
</evidence>
<reference evidence="18" key="1">
    <citation type="submission" date="2025-08" db="UniProtKB">
        <authorList>
            <consortium name="RefSeq"/>
        </authorList>
    </citation>
    <scope>IDENTIFICATION</scope>
</reference>
<comment type="catalytic activity">
    <reaction evidence="14">
        <text>an organic molecule + reduced [NADPH--hemoprotein reductase] + O2 = an alcohol + oxidized [NADPH--hemoprotein reductase] + H2O + H(+)</text>
        <dbReference type="Rhea" id="RHEA:17149"/>
        <dbReference type="Rhea" id="RHEA-COMP:11964"/>
        <dbReference type="Rhea" id="RHEA-COMP:11965"/>
        <dbReference type="ChEBI" id="CHEBI:15377"/>
        <dbReference type="ChEBI" id="CHEBI:15378"/>
        <dbReference type="ChEBI" id="CHEBI:15379"/>
        <dbReference type="ChEBI" id="CHEBI:30879"/>
        <dbReference type="ChEBI" id="CHEBI:57618"/>
        <dbReference type="ChEBI" id="CHEBI:58210"/>
        <dbReference type="ChEBI" id="CHEBI:142491"/>
        <dbReference type="EC" id="1.14.14.1"/>
    </reaction>
</comment>
<evidence type="ECO:0000256" key="7">
    <source>
        <dbReference type="ARBA" id="ARBA00022723"/>
    </source>
</evidence>
<dbReference type="GeneID" id="113502916"/>
<name>A0A7E5WJI5_TRINI</name>
<organism evidence="17 18">
    <name type="scientific">Trichoplusia ni</name>
    <name type="common">Cabbage looper</name>
    <dbReference type="NCBI Taxonomy" id="7111"/>
    <lineage>
        <taxon>Eukaryota</taxon>
        <taxon>Metazoa</taxon>
        <taxon>Ecdysozoa</taxon>
        <taxon>Arthropoda</taxon>
        <taxon>Hexapoda</taxon>
        <taxon>Insecta</taxon>
        <taxon>Pterygota</taxon>
        <taxon>Neoptera</taxon>
        <taxon>Endopterygota</taxon>
        <taxon>Lepidoptera</taxon>
        <taxon>Glossata</taxon>
        <taxon>Ditrysia</taxon>
        <taxon>Noctuoidea</taxon>
        <taxon>Noctuidae</taxon>
        <taxon>Plusiinae</taxon>
        <taxon>Trichoplusia</taxon>
    </lineage>
</organism>
<evidence type="ECO:0000256" key="4">
    <source>
        <dbReference type="ARBA" id="ARBA00010617"/>
    </source>
</evidence>
<dbReference type="InterPro" id="IPR036396">
    <property type="entry name" value="Cyt_P450_sf"/>
</dbReference>
<comment type="subcellular location">
    <subcellularLocation>
        <location evidence="3">Endoplasmic reticulum membrane</location>
        <topology evidence="3">Peripheral membrane protein</topology>
    </subcellularLocation>
    <subcellularLocation>
        <location evidence="2">Microsome membrane</location>
        <topology evidence="2">Peripheral membrane protein</topology>
    </subcellularLocation>
</comment>
<evidence type="ECO:0000256" key="15">
    <source>
        <dbReference type="PIRSR" id="PIRSR602401-1"/>
    </source>
</evidence>
<dbReference type="Pfam" id="PF00067">
    <property type="entry name" value="p450"/>
    <property type="match status" value="1"/>
</dbReference>
<evidence type="ECO:0000256" key="1">
    <source>
        <dbReference type="ARBA" id="ARBA00001971"/>
    </source>
</evidence>
<evidence type="ECO:0000313" key="18">
    <source>
        <dbReference type="RefSeq" id="XP_026740472.1"/>
    </source>
</evidence>
<dbReference type="KEGG" id="tnl:113502916"/>
<dbReference type="PRINTS" id="PR00385">
    <property type="entry name" value="P450"/>
</dbReference>
<dbReference type="Proteomes" id="UP000322000">
    <property type="component" value="Chromosome 18"/>
</dbReference>
<keyword evidence="11 15" id="KW-0408">Iron</keyword>
<dbReference type="SUPFAM" id="SSF48264">
    <property type="entry name" value="Cytochrome P450"/>
    <property type="match status" value="1"/>
</dbReference>
<comment type="similarity">
    <text evidence="4 16">Belongs to the cytochrome P450 family.</text>
</comment>
<dbReference type="InterPro" id="IPR001128">
    <property type="entry name" value="Cyt_P450"/>
</dbReference>
<dbReference type="AlphaFoldDB" id="A0A7E5WJI5"/>
<evidence type="ECO:0000256" key="11">
    <source>
        <dbReference type="ARBA" id="ARBA00023004"/>
    </source>
</evidence>
<dbReference type="InterPro" id="IPR002401">
    <property type="entry name" value="Cyt_P450_E_grp-I"/>
</dbReference>
<keyword evidence="13" id="KW-0472">Membrane</keyword>
<evidence type="ECO:0000256" key="16">
    <source>
        <dbReference type="RuleBase" id="RU000461"/>
    </source>
</evidence>
<evidence type="ECO:0000256" key="13">
    <source>
        <dbReference type="ARBA" id="ARBA00023136"/>
    </source>
</evidence>
<dbReference type="Gene3D" id="1.10.630.10">
    <property type="entry name" value="Cytochrome P450"/>
    <property type="match status" value="1"/>
</dbReference>
<evidence type="ECO:0000256" key="6">
    <source>
        <dbReference type="ARBA" id="ARBA00022617"/>
    </source>
</evidence>
<comment type="cofactor">
    <cofactor evidence="1 15">
        <name>heme</name>
        <dbReference type="ChEBI" id="CHEBI:30413"/>
    </cofactor>
</comment>
<dbReference type="PROSITE" id="PS00086">
    <property type="entry name" value="CYTOCHROME_P450"/>
    <property type="match status" value="1"/>
</dbReference>
<evidence type="ECO:0000256" key="10">
    <source>
        <dbReference type="ARBA" id="ARBA00023002"/>
    </source>
</evidence>
<feature type="binding site" description="axial binding residue" evidence="15">
    <location>
        <position position="458"/>
    </location>
    <ligand>
        <name>heme</name>
        <dbReference type="ChEBI" id="CHEBI:30413"/>
    </ligand>
    <ligandPart>
        <name>Fe</name>
        <dbReference type="ChEBI" id="CHEBI:18248"/>
    </ligandPart>
</feature>
<dbReference type="EC" id="1.14.14.1" evidence="5"/>